<evidence type="ECO:0000259" key="7">
    <source>
        <dbReference type="PROSITE" id="PS50112"/>
    </source>
</evidence>
<dbReference type="CDD" id="cd00082">
    <property type="entry name" value="HisKA"/>
    <property type="match status" value="1"/>
</dbReference>
<accession>A0A8J7JE82</accession>
<comment type="caution">
    <text evidence="9">The sequence shown here is derived from an EMBL/GenBank/DDBJ whole genome shotgun (WGS) entry which is preliminary data.</text>
</comment>
<feature type="domain" description="Histidine kinase" evidence="5">
    <location>
        <begin position="287"/>
        <end position="502"/>
    </location>
</feature>
<comment type="catalytic activity">
    <reaction evidence="1">
        <text>ATP + protein L-histidine = ADP + protein N-phospho-L-histidine.</text>
        <dbReference type="EC" id="2.7.13.3"/>
    </reaction>
</comment>
<dbReference type="SUPFAM" id="SSF47384">
    <property type="entry name" value="Homodimeric domain of signal transducing histidine kinase"/>
    <property type="match status" value="1"/>
</dbReference>
<evidence type="ECO:0000256" key="4">
    <source>
        <dbReference type="PROSITE-ProRule" id="PRU00169"/>
    </source>
</evidence>
<dbReference type="PROSITE" id="PS50110">
    <property type="entry name" value="RESPONSE_REGULATORY"/>
    <property type="match status" value="2"/>
</dbReference>
<dbReference type="PRINTS" id="PR00344">
    <property type="entry name" value="BCTRLSENSOR"/>
</dbReference>
<reference evidence="9" key="1">
    <citation type="submission" date="2020-12" db="EMBL/GenBank/DDBJ databases">
        <title>Geomonas sp. Red875, isolated from river sediment.</title>
        <authorList>
            <person name="Xu Z."/>
            <person name="Zhang Z."/>
            <person name="Masuda Y."/>
            <person name="Itoh H."/>
            <person name="Senoo K."/>
        </authorList>
    </citation>
    <scope>NUCLEOTIDE SEQUENCE</scope>
    <source>
        <strain evidence="9">Red875</strain>
    </source>
</reference>
<feature type="domain" description="PAC" evidence="8">
    <location>
        <begin position="222"/>
        <end position="274"/>
    </location>
</feature>
<gene>
    <name evidence="9" type="ORF">JFN93_13845</name>
</gene>
<keyword evidence="10" id="KW-1185">Reference proteome</keyword>
<feature type="modified residue" description="4-aspartylphosphate" evidence="4">
    <location>
        <position position="63"/>
    </location>
</feature>
<dbReference type="PANTHER" id="PTHR43065:SF42">
    <property type="entry name" value="TWO-COMPONENT SENSOR PPRA"/>
    <property type="match status" value="1"/>
</dbReference>
<dbReference type="Gene3D" id="3.30.450.20">
    <property type="entry name" value="PAS domain"/>
    <property type="match status" value="1"/>
</dbReference>
<dbReference type="InterPro" id="IPR013656">
    <property type="entry name" value="PAS_4"/>
</dbReference>
<dbReference type="InterPro" id="IPR003661">
    <property type="entry name" value="HisK_dim/P_dom"/>
</dbReference>
<dbReference type="SUPFAM" id="SSF52172">
    <property type="entry name" value="CheY-like"/>
    <property type="match status" value="2"/>
</dbReference>
<sequence>MTATVANDSSLSLLVVEDDDGERSLLADALALRFPELTILQAADGNAGWQLCREHAPEIVLADICMPVLDGISMSRRILAEFPNTHIAIISGNSDTTHLLEAIRLGIRQYLLKPLNYDSVFQGIAEWLERLHLERQVTRQNEQIRKLWRGIEQSPAVILTTDVAGNVECVNRRFAELTGRSETEVLGRHLEALFDSLPEGLARLVEMTGPRPAQPAEHAVAAFYECAVRRRQGESIPCLVSAAPAFDPDGSFRGTSVVFTDISSRKKLLDETVRAQKLESLSVLAGGIAHDFNNVLTGILGNISCAQALAPPHHPIRSPLFDAEEASQRAAQLARQLLAFARGGKPVKKRVLLRNLLEESVTSALSGSGIGAVVKAGDNIGLEVDDRLVQQAFANILTNAAQAMPAGGTVTVEATGVHLGADNLIGVSPGHYVRITFSDAGCGIPQEVLDKIFDPYFSTKPGCPGLGLSSAYSIVVNHGGHIGARSWVGKGTAVVCHLPAGASGPVPQPAPAPRPLPAAPTGAPVLIMDDEKIVRKVAGKMLESLGYQVTTCTCGEQAVELYREAKLAGAPFLTVLMDLTIPGGMGGKEAAREILALDPQARLVVSSGYFDDPVMSDFKEYGFWAVMPKPYKLSDVEDLMERLAEPDGVSAGSGLEACA</sequence>
<dbReference type="CDD" id="cd00130">
    <property type="entry name" value="PAS"/>
    <property type="match status" value="1"/>
</dbReference>
<dbReference type="PROSITE" id="PS50113">
    <property type="entry name" value="PAC"/>
    <property type="match status" value="1"/>
</dbReference>
<dbReference type="Pfam" id="PF08448">
    <property type="entry name" value="PAS_4"/>
    <property type="match status" value="1"/>
</dbReference>
<dbReference type="EMBL" id="JAEMHM010000010">
    <property type="protein sequence ID" value="MBJ6725798.1"/>
    <property type="molecule type" value="Genomic_DNA"/>
</dbReference>
<dbReference type="EC" id="2.7.13.3" evidence="2"/>
<evidence type="ECO:0000256" key="3">
    <source>
        <dbReference type="ARBA" id="ARBA00022553"/>
    </source>
</evidence>
<evidence type="ECO:0000259" key="8">
    <source>
        <dbReference type="PROSITE" id="PS50113"/>
    </source>
</evidence>
<dbReference type="InterPro" id="IPR000014">
    <property type="entry name" value="PAS"/>
</dbReference>
<dbReference type="SUPFAM" id="SSF55874">
    <property type="entry name" value="ATPase domain of HSP90 chaperone/DNA topoisomerase II/histidine kinase"/>
    <property type="match status" value="1"/>
</dbReference>
<dbReference type="SMART" id="SM00448">
    <property type="entry name" value="REC"/>
    <property type="match status" value="2"/>
</dbReference>
<feature type="domain" description="PAS" evidence="7">
    <location>
        <begin position="143"/>
        <end position="195"/>
    </location>
</feature>
<dbReference type="SUPFAM" id="SSF55785">
    <property type="entry name" value="PYP-like sensor domain (PAS domain)"/>
    <property type="match status" value="1"/>
</dbReference>
<dbReference type="PROSITE" id="PS50112">
    <property type="entry name" value="PAS"/>
    <property type="match status" value="1"/>
</dbReference>
<dbReference type="InterPro" id="IPR001789">
    <property type="entry name" value="Sig_transdc_resp-reg_receiver"/>
</dbReference>
<dbReference type="InterPro" id="IPR000700">
    <property type="entry name" value="PAS-assoc_C"/>
</dbReference>
<evidence type="ECO:0000313" key="10">
    <source>
        <dbReference type="Proteomes" id="UP000636888"/>
    </source>
</evidence>
<dbReference type="SMART" id="SM00387">
    <property type="entry name" value="HATPase_c"/>
    <property type="match status" value="1"/>
</dbReference>
<dbReference type="RefSeq" id="WP_199384686.1">
    <property type="nucleotide sequence ID" value="NZ_JAEMHM010000010.1"/>
</dbReference>
<dbReference type="InterPro" id="IPR003594">
    <property type="entry name" value="HATPase_dom"/>
</dbReference>
<feature type="modified residue" description="4-aspartylphosphate" evidence="4">
    <location>
        <position position="578"/>
    </location>
</feature>
<dbReference type="SMART" id="SM00086">
    <property type="entry name" value="PAC"/>
    <property type="match status" value="1"/>
</dbReference>
<dbReference type="NCBIfam" id="TIGR00229">
    <property type="entry name" value="sensory_box"/>
    <property type="match status" value="1"/>
</dbReference>
<dbReference type="Gene3D" id="3.40.50.2300">
    <property type="match status" value="2"/>
</dbReference>
<dbReference type="InterPro" id="IPR036097">
    <property type="entry name" value="HisK_dim/P_sf"/>
</dbReference>
<feature type="domain" description="Response regulatory" evidence="6">
    <location>
        <begin position="12"/>
        <end position="128"/>
    </location>
</feature>
<keyword evidence="3 4" id="KW-0597">Phosphoprotein</keyword>
<feature type="domain" description="Response regulatory" evidence="6">
    <location>
        <begin position="524"/>
        <end position="644"/>
    </location>
</feature>
<evidence type="ECO:0000259" key="6">
    <source>
        <dbReference type="PROSITE" id="PS50110"/>
    </source>
</evidence>
<dbReference type="InterPro" id="IPR035965">
    <property type="entry name" value="PAS-like_dom_sf"/>
</dbReference>
<dbReference type="InterPro" id="IPR011006">
    <property type="entry name" value="CheY-like_superfamily"/>
</dbReference>
<dbReference type="InterPro" id="IPR001610">
    <property type="entry name" value="PAC"/>
</dbReference>
<dbReference type="CDD" id="cd17546">
    <property type="entry name" value="REC_hyHK_CKI1_RcsC-like"/>
    <property type="match status" value="1"/>
</dbReference>
<name>A0A8J7JE82_9BACT</name>
<dbReference type="PANTHER" id="PTHR43065">
    <property type="entry name" value="SENSOR HISTIDINE KINASE"/>
    <property type="match status" value="1"/>
</dbReference>
<evidence type="ECO:0000256" key="2">
    <source>
        <dbReference type="ARBA" id="ARBA00012438"/>
    </source>
</evidence>
<dbReference type="PROSITE" id="PS50109">
    <property type="entry name" value="HIS_KIN"/>
    <property type="match status" value="1"/>
</dbReference>
<dbReference type="Pfam" id="PF02518">
    <property type="entry name" value="HATPase_c"/>
    <property type="match status" value="1"/>
</dbReference>
<dbReference type="Pfam" id="PF00072">
    <property type="entry name" value="Response_reg"/>
    <property type="match status" value="2"/>
</dbReference>
<dbReference type="Gene3D" id="3.30.565.10">
    <property type="entry name" value="Histidine kinase-like ATPase, C-terminal domain"/>
    <property type="match status" value="1"/>
</dbReference>
<dbReference type="InterPro" id="IPR004358">
    <property type="entry name" value="Sig_transdc_His_kin-like_C"/>
</dbReference>
<dbReference type="GO" id="GO:0000155">
    <property type="term" value="F:phosphorelay sensor kinase activity"/>
    <property type="evidence" value="ECO:0007669"/>
    <property type="project" value="InterPro"/>
</dbReference>
<protein>
    <recommendedName>
        <fullName evidence="2">histidine kinase</fullName>
        <ecNumber evidence="2">2.7.13.3</ecNumber>
    </recommendedName>
</protein>
<evidence type="ECO:0000313" key="9">
    <source>
        <dbReference type="EMBL" id="MBJ6725798.1"/>
    </source>
</evidence>
<dbReference type="Proteomes" id="UP000636888">
    <property type="component" value="Unassembled WGS sequence"/>
</dbReference>
<proteinExistence type="predicted"/>
<dbReference type="AlphaFoldDB" id="A0A8J7JE82"/>
<dbReference type="Gene3D" id="1.10.287.130">
    <property type="match status" value="1"/>
</dbReference>
<dbReference type="InterPro" id="IPR005467">
    <property type="entry name" value="His_kinase_dom"/>
</dbReference>
<organism evidence="9 10">
    <name type="scientific">Geomesophilobacter sediminis</name>
    <dbReference type="NCBI Taxonomy" id="2798584"/>
    <lineage>
        <taxon>Bacteria</taxon>
        <taxon>Pseudomonadati</taxon>
        <taxon>Thermodesulfobacteriota</taxon>
        <taxon>Desulfuromonadia</taxon>
        <taxon>Geobacterales</taxon>
        <taxon>Geobacteraceae</taxon>
        <taxon>Geomesophilobacter</taxon>
    </lineage>
</organism>
<evidence type="ECO:0000256" key="1">
    <source>
        <dbReference type="ARBA" id="ARBA00000085"/>
    </source>
</evidence>
<dbReference type="InterPro" id="IPR036890">
    <property type="entry name" value="HATPase_C_sf"/>
</dbReference>
<evidence type="ECO:0000259" key="5">
    <source>
        <dbReference type="PROSITE" id="PS50109"/>
    </source>
</evidence>